<feature type="domain" description="NfeD-like C-terminal" evidence="7">
    <location>
        <begin position="377"/>
        <end position="431"/>
    </location>
</feature>
<evidence type="ECO:0000313" key="11">
    <source>
        <dbReference type="Proteomes" id="UP000515312"/>
    </source>
</evidence>
<feature type="transmembrane region" description="Helical" evidence="5">
    <location>
        <begin position="342"/>
        <end position="365"/>
    </location>
</feature>
<dbReference type="CDD" id="cd07020">
    <property type="entry name" value="Clp_protease_NfeD_1"/>
    <property type="match status" value="1"/>
</dbReference>
<feature type="transmembrane region" description="Helical" evidence="5">
    <location>
        <begin position="266"/>
        <end position="284"/>
    </location>
</feature>
<evidence type="ECO:0000259" key="7">
    <source>
        <dbReference type="Pfam" id="PF01957"/>
    </source>
</evidence>
<name>A0A7G8BCY0_9BACT</name>
<reference evidence="10 11" key="1">
    <citation type="submission" date="2020-08" db="EMBL/GenBank/DDBJ databases">
        <title>Edaphobacter telluris sp. nov. and Acidobacterium dinghuensis sp. nov., two acidobacteria isolated from forest soil.</title>
        <authorList>
            <person name="Fu J."/>
            <person name="Qiu L."/>
        </authorList>
    </citation>
    <scope>NUCLEOTIDE SEQUENCE [LARGE SCALE GENOMIC DNA]</scope>
    <source>
        <strain evidence="10">4Y35</strain>
    </source>
</reference>
<dbReference type="Pfam" id="PF24961">
    <property type="entry name" value="NfeD_membrane"/>
    <property type="match status" value="1"/>
</dbReference>
<sequence length="440" mass="46593">MKALRHSSTFLLVCAAVLLSSRAIGAVPQQSQVVLLHVQDTIQPISEQYISRGIARAADIHAEAVLIELDTPGGLLDSTRNVVHDILASPSPVIVYVAPSGSRAGSAGFFILESADIAAMAPGTNAGAAHPVVMGTSVDPVMKQKLENDATAFLRSYVSRRNRNTDAAQDAVLNSKSYTEREAEQLKLIDVIAPSNTALLDAIDGRVVTRFDGSTTTLHTRNAHIVPVDTTLRENILDKLMDPNLAVLILVVGGLLIYLEFNTPGTIIPGALGTLLVVLALFALNLLPVRYTSLMLLLAAFALMILEAKFASHGVLAVAGIICLVFGTLTLVAGPIPELRVSIATAVGTGIAFGAITTFLVRIAIRARRNKVLTGPEALIGSIAIAQQPLDPRGQVMVHGELWFAESPAPVSPGEHVRVRAVRNLTLLVERVPNGQSTAI</sequence>
<evidence type="ECO:0000256" key="4">
    <source>
        <dbReference type="ARBA" id="ARBA00023136"/>
    </source>
</evidence>
<dbReference type="InterPro" id="IPR029045">
    <property type="entry name" value="ClpP/crotonase-like_dom_sf"/>
</dbReference>
<keyword evidence="4 5" id="KW-0472">Membrane</keyword>
<dbReference type="PANTHER" id="PTHR33507:SF4">
    <property type="entry name" value="NODULATION COMPETITIVENESS PROTEIN NFED"/>
    <property type="match status" value="1"/>
</dbReference>
<keyword evidence="11" id="KW-1185">Reference proteome</keyword>
<dbReference type="Pfam" id="PF01957">
    <property type="entry name" value="NfeD"/>
    <property type="match status" value="1"/>
</dbReference>
<keyword evidence="2 5" id="KW-0812">Transmembrane</keyword>
<evidence type="ECO:0000256" key="2">
    <source>
        <dbReference type="ARBA" id="ARBA00022692"/>
    </source>
</evidence>
<organism evidence="10 11">
    <name type="scientific">Alloacidobacterium dinghuense</name>
    <dbReference type="NCBI Taxonomy" id="2763107"/>
    <lineage>
        <taxon>Bacteria</taxon>
        <taxon>Pseudomonadati</taxon>
        <taxon>Acidobacteriota</taxon>
        <taxon>Terriglobia</taxon>
        <taxon>Terriglobales</taxon>
        <taxon>Acidobacteriaceae</taxon>
        <taxon>Alloacidobacterium</taxon>
    </lineage>
</organism>
<protein>
    <submittedName>
        <fullName evidence="10">Nodulation protein NfeD</fullName>
    </submittedName>
</protein>
<proteinExistence type="predicted"/>
<dbReference type="InterPro" id="IPR002810">
    <property type="entry name" value="NfeD-like_C"/>
</dbReference>
<dbReference type="Proteomes" id="UP000515312">
    <property type="component" value="Chromosome"/>
</dbReference>
<evidence type="ECO:0000256" key="1">
    <source>
        <dbReference type="ARBA" id="ARBA00004141"/>
    </source>
</evidence>
<evidence type="ECO:0000313" key="10">
    <source>
        <dbReference type="EMBL" id="QNI30400.1"/>
    </source>
</evidence>
<dbReference type="KEGG" id="adin:H7849_14640"/>
<accession>A0A7G8BCY0</accession>
<feature type="signal peptide" evidence="6">
    <location>
        <begin position="1"/>
        <end position="25"/>
    </location>
</feature>
<dbReference type="Gene3D" id="2.40.50.140">
    <property type="entry name" value="Nucleic acid-binding proteins"/>
    <property type="match status" value="1"/>
</dbReference>
<comment type="subcellular location">
    <subcellularLocation>
        <location evidence="1">Membrane</location>
        <topology evidence="1">Multi-pass membrane protein</topology>
    </subcellularLocation>
</comment>
<dbReference type="SUPFAM" id="SSF141322">
    <property type="entry name" value="NfeD domain-like"/>
    <property type="match status" value="1"/>
</dbReference>
<feature type="domain" description="NfeD integral membrane" evidence="8">
    <location>
        <begin position="244"/>
        <end position="361"/>
    </location>
</feature>
<dbReference type="Gene3D" id="3.90.226.10">
    <property type="entry name" value="2-enoyl-CoA Hydratase, Chain A, domain 1"/>
    <property type="match status" value="1"/>
</dbReference>
<dbReference type="InterPro" id="IPR052165">
    <property type="entry name" value="Membrane_assoc_protease"/>
</dbReference>
<dbReference type="InterPro" id="IPR056738">
    <property type="entry name" value="NfeD1b_N"/>
</dbReference>
<dbReference type="GO" id="GO:0016020">
    <property type="term" value="C:membrane"/>
    <property type="evidence" value="ECO:0007669"/>
    <property type="project" value="UniProtKB-SubCell"/>
</dbReference>
<dbReference type="RefSeq" id="WP_186740272.1">
    <property type="nucleotide sequence ID" value="NZ_CP060394.1"/>
</dbReference>
<feature type="chain" id="PRO_5028966135" evidence="6">
    <location>
        <begin position="26"/>
        <end position="440"/>
    </location>
</feature>
<feature type="transmembrane region" description="Helical" evidence="5">
    <location>
        <begin position="315"/>
        <end position="336"/>
    </location>
</feature>
<feature type="domain" description="NfeD1b N-terminal" evidence="9">
    <location>
        <begin position="33"/>
        <end position="192"/>
    </location>
</feature>
<keyword evidence="3 5" id="KW-1133">Transmembrane helix</keyword>
<dbReference type="EMBL" id="CP060394">
    <property type="protein sequence ID" value="QNI30400.1"/>
    <property type="molecule type" value="Genomic_DNA"/>
</dbReference>
<dbReference type="Pfam" id="PF25145">
    <property type="entry name" value="NfeD1b_N"/>
    <property type="match status" value="1"/>
</dbReference>
<evidence type="ECO:0000256" key="6">
    <source>
        <dbReference type="SAM" id="SignalP"/>
    </source>
</evidence>
<dbReference type="AlphaFoldDB" id="A0A7G8BCY0"/>
<evidence type="ECO:0000256" key="3">
    <source>
        <dbReference type="ARBA" id="ARBA00022989"/>
    </source>
</evidence>
<evidence type="ECO:0000256" key="5">
    <source>
        <dbReference type="SAM" id="Phobius"/>
    </source>
</evidence>
<dbReference type="InterPro" id="IPR056739">
    <property type="entry name" value="NfeD_membrane"/>
</dbReference>
<dbReference type="PANTHER" id="PTHR33507">
    <property type="entry name" value="INNER MEMBRANE PROTEIN YBBJ"/>
    <property type="match status" value="1"/>
</dbReference>
<dbReference type="InterPro" id="IPR012340">
    <property type="entry name" value="NA-bd_OB-fold"/>
</dbReference>
<keyword evidence="6" id="KW-0732">Signal</keyword>
<feature type="transmembrane region" description="Helical" evidence="5">
    <location>
        <begin position="240"/>
        <end position="259"/>
    </location>
</feature>
<evidence type="ECO:0000259" key="9">
    <source>
        <dbReference type="Pfam" id="PF25145"/>
    </source>
</evidence>
<evidence type="ECO:0000259" key="8">
    <source>
        <dbReference type="Pfam" id="PF24961"/>
    </source>
</evidence>
<dbReference type="SUPFAM" id="SSF52096">
    <property type="entry name" value="ClpP/crotonase"/>
    <property type="match status" value="1"/>
</dbReference>
<gene>
    <name evidence="10" type="ORF">H7849_14640</name>
</gene>